<feature type="compositionally biased region" description="Pro residues" evidence="1">
    <location>
        <begin position="192"/>
        <end position="204"/>
    </location>
</feature>
<sequence>MTQGADAPKVEFVVKFITAGGAAAANGNASLQNQTLLFAAAIAGSDIGEADVTWDGATSTTMPGSGCAGVLGLWALAPLTIAAPNADMANGVASSIWAALGNGVADSEPPKSAPIPAAGPPAAAASAPIPHAAPTADPPSALSSPAPPTITPPALATITPPTPPTITPPTPPTITPPSPPTITPPALATITPPTPPTITPPTPPTSTLSSPAQAAAAVSTATPTTSTTRP</sequence>
<comment type="caution">
    <text evidence="2">The sequence shown here is derived from an EMBL/GenBank/DDBJ whole genome shotgun (WGS) entry which is preliminary data.</text>
</comment>
<proteinExistence type="predicted"/>
<organism evidence="2 3">
    <name type="scientific">Chlorella vulgaris</name>
    <name type="common">Green alga</name>
    <dbReference type="NCBI Taxonomy" id="3077"/>
    <lineage>
        <taxon>Eukaryota</taxon>
        <taxon>Viridiplantae</taxon>
        <taxon>Chlorophyta</taxon>
        <taxon>core chlorophytes</taxon>
        <taxon>Trebouxiophyceae</taxon>
        <taxon>Chlorellales</taxon>
        <taxon>Chlorellaceae</taxon>
        <taxon>Chlorella clade</taxon>
        <taxon>Chlorella</taxon>
    </lineage>
</organism>
<feature type="region of interest" description="Disordered" evidence="1">
    <location>
        <begin position="105"/>
        <end position="230"/>
    </location>
</feature>
<feature type="compositionally biased region" description="Pro residues" evidence="1">
    <location>
        <begin position="160"/>
        <end position="183"/>
    </location>
</feature>
<dbReference type="EMBL" id="SIDB01000012">
    <property type="protein sequence ID" value="KAI3424692.1"/>
    <property type="molecule type" value="Genomic_DNA"/>
</dbReference>
<keyword evidence="3" id="KW-1185">Reference proteome</keyword>
<feature type="compositionally biased region" description="Low complexity" evidence="1">
    <location>
        <begin position="120"/>
        <end position="144"/>
    </location>
</feature>
<feature type="compositionally biased region" description="Low complexity" evidence="1">
    <location>
        <begin position="205"/>
        <end position="230"/>
    </location>
</feature>
<evidence type="ECO:0000313" key="2">
    <source>
        <dbReference type="EMBL" id="KAI3424692.1"/>
    </source>
</evidence>
<reference evidence="2" key="2">
    <citation type="submission" date="2020-11" db="EMBL/GenBank/DDBJ databases">
        <authorList>
            <person name="Cecchin M."/>
            <person name="Marcolungo L."/>
            <person name="Rossato M."/>
            <person name="Girolomoni L."/>
            <person name="Cosentino E."/>
            <person name="Cuine S."/>
            <person name="Li-Beisson Y."/>
            <person name="Delledonne M."/>
            <person name="Ballottari M."/>
        </authorList>
    </citation>
    <scope>NUCLEOTIDE SEQUENCE</scope>
    <source>
        <strain evidence="2">211/11P</strain>
        <tissue evidence="2">Whole cell</tissue>
    </source>
</reference>
<evidence type="ECO:0000313" key="3">
    <source>
        <dbReference type="Proteomes" id="UP001055712"/>
    </source>
</evidence>
<name>A0A9D4TFY8_CHLVU</name>
<dbReference type="Proteomes" id="UP001055712">
    <property type="component" value="Unassembled WGS sequence"/>
</dbReference>
<accession>A0A9D4TFY8</accession>
<protein>
    <submittedName>
        <fullName evidence="2">Uncharacterized protein</fullName>
    </submittedName>
</protein>
<dbReference type="AlphaFoldDB" id="A0A9D4TFY8"/>
<evidence type="ECO:0000256" key="1">
    <source>
        <dbReference type="SAM" id="MobiDB-lite"/>
    </source>
</evidence>
<dbReference type="PRINTS" id="PR01217">
    <property type="entry name" value="PRICHEXTENSN"/>
</dbReference>
<gene>
    <name evidence="2" type="ORF">D9Q98_008082</name>
</gene>
<reference evidence="2" key="1">
    <citation type="journal article" date="2019" name="Plant J.">
        <title>Chlorella vulgaris genome assembly and annotation reveals the molecular basis for metabolic acclimation to high light conditions.</title>
        <authorList>
            <person name="Cecchin M."/>
            <person name="Marcolungo L."/>
            <person name="Rossato M."/>
            <person name="Girolomoni L."/>
            <person name="Cosentino E."/>
            <person name="Cuine S."/>
            <person name="Li-Beisson Y."/>
            <person name="Delledonne M."/>
            <person name="Ballottari M."/>
        </authorList>
    </citation>
    <scope>NUCLEOTIDE SEQUENCE</scope>
    <source>
        <strain evidence="2">211/11P</strain>
    </source>
</reference>